<dbReference type="Proteomes" id="UP001597241">
    <property type="component" value="Unassembled WGS sequence"/>
</dbReference>
<proteinExistence type="predicted"/>
<dbReference type="Pfam" id="PF00403">
    <property type="entry name" value="HMA"/>
    <property type="match status" value="1"/>
</dbReference>
<reference evidence="3" key="1">
    <citation type="journal article" date="2019" name="Int. J. Syst. Evol. Microbiol.">
        <title>The Global Catalogue of Microorganisms (GCM) 10K type strain sequencing project: providing services to taxonomists for standard genome sequencing and annotation.</title>
        <authorList>
            <consortium name="The Broad Institute Genomics Platform"/>
            <consortium name="The Broad Institute Genome Sequencing Center for Infectious Disease"/>
            <person name="Wu L."/>
            <person name="Ma J."/>
        </authorList>
    </citation>
    <scope>NUCLEOTIDE SEQUENCE [LARGE SCALE GENOMIC DNA]</scope>
    <source>
        <strain evidence="3">CCUG 62221</strain>
    </source>
</reference>
<dbReference type="Gene3D" id="3.30.70.100">
    <property type="match status" value="1"/>
</dbReference>
<dbReference type="RefSeq" id="WP_386808251.1">
    <property type="nucleotide sequence ID" value="NZ_JBHTMV010000003.1"/>
</dbReference>
<gene>
    <name evidence="2" type="ORF">ACFQ5N_04945</name>
</gene>
<keyword evidence="3" id="KW-1185">Reference proteome</keyword>
<feature type="domain" description="HMA" evidence="1">
    <location>
        <begin position="41"/>
        <end position="108"/>
    </location>
</feature>
<evidence type="ECO:0000313" key="2">
    <source>
        <dbReference type="EMBL" id="MFD1293177.1"/>
    </source>
</evidence>
<accession>A0ABW3WM36</accession>
<dbReference type="InterPro" id="IPR006121">
    <property type="entry name" value="HMA_dom"/>
</dbReference>
<dbReference type="InterPro" id="IPR036163">
    <property type="entry name" value="HMA_dom_sf"/>
</dbReference>
<dbReference type="PROSITE" id="PS51257">
    <property type="entry name" value="PROKAR_LIPOPROTEIN"/>
    <property type="match status" value="1"/>
</dbReference>
<sequence length="122" mass="13613">MKKIITLLFAVFIFVSCQETKKETPVEKQEVNTEQVTADYKSIEVEIEGMTCEIGCARTIQSKLSKFDGVTYAKVDFESKKGQFTYDANKVSKSDIIKKIDGIAGGDVYSVTKTNDLPKIIN</sequence>
<protein>
    <submittedName>
        <fullName evidence="2">Heavy-metal-associated domain-containing protein</fullName>
    </submittedName>
</protein>
<name>A0ABW3WM36_9FLAO</name>
<dbReference type="EMBL" id="JBHTMV010000003">
    <property type="protein sequence ID" value="MFD1293177.1"/>
    <property type="molecule type" value="Genomic_DNA"/>
</dbReference>
<organism evidence="2 3">
    <name type="scientific">Lutibacter holmesii</name>
    <dbReference type="NCBI Taxonomy" id="1137985"/>
    <lineage>
        <taxon>Bacteria</taxon>
        <taxon>Pseudomonadati</taxon>
        <taxon>Bacteroidota</taxon>
        <taxon>Flavobacteriia</taxon>
        <taxon>Flavobacteriales</taxon>
        <taxon>Flavobacteriaceae</taxon>
        <taxon>Lutibacter</taxon>
    </lineage>
</organism>
<dbReference type="SUPFAM" id="SSF55008">
    <property type="entry name" value="HMA, heavy metal-associated domain"/>
    <property type="match status" value="1"/>
</dbReference>
<dbReference type="CDD" id="cd00371">
    <property type="entry name" value="HMA"/>
    <property type="match status" value="1"/>
</dbReference>
<evidence type="ECO:0000259" key="1">
    <source>
        <dbReference type="PROSITE" id="PS50846"/>
    </source>
</evidence>
<dbReference type="PROSITE" id="PS50846">
    <property type="entry name" value="HMA_2"/>
    <property type="match status" value="1"/>
</dbReference>
<evidence type="ECO:0000313" key="3">
    <source>
        <dbReference type="Proteomes" id="UP001597241"/>
    </source>
</evidence>
<comment type="caution">
    <text evidence="2">The sequence shown here is derived from an EMBL/GenBank/DDBJ whole genome shotgun (WGS) entry which is preliminary data.</text>
</comment>